<dbReference type="AlphaFoldDB" id="A0A6J5ZNI3"/>
<name>A0A6J5ZNI3_9ZZZZ</name>
<protein>
    <submittedName>
        <fullName evidence="2">Unannotated protein</fullName>
    </submittedName>
</protein>
<keyword evidence="1" id="KW-1133">Transmembrane helix</keyword>
<keyword evidence="1" id="KW-0472">Membrane</keyword>
<accession>A0A6J5ZNI3</accession>
<gene>
    <name evidence="2" type="ORF">UFOPK3820_00970</name>
</gene>
<reference evidence="2" key="1">
    <citation type="submission" date="2020-05" db="EMBL/GenBank/DDBJ databases">
        <authorList>
            <person name="Chiriac C."/>
            <person name="Salcher M."/>
            <person name="Ghai R."/>
            <person name="Kavagutti S V."/>
        </authorList>
    </citation>
    <scope>NUCLEOTIDE SEQUENCE</scope>
</reference>
<sequence>MTGFAATFFAGAFLAGAAFFAGAFLATAFFATAFLAGAAFLATAFLPFALFLSALNTATIVLLVFLRTARSNTYIVPATCKACRIASPIASASTKNPSWPKSELMTIGGAAVGTSSEIST</sequence>
<dbReference type="EMBL" id="CAESAB010000041">
    <property type="protein sequence ID" value="CAB4341113.1"/>
    <property type="molecule type" value="Genomic_DNA"/>
</dbReference>
<organism evidence="2">
    <name type="scientific">freshwater metagenome</name>
    <dbReference type="NCBI Taxonomy" id="449393"/>
    <lineage>
        <taxon>unclassified sequences</taxon>
        <taxon>metagenomes</taxon>
        <taxon>ecological metagenomes</taxon>
    </lineage>
</organism>
<evidence type="ECO:0000256" key="1">
    <source>
        <dbReference type="SAM" id="Phobius"/>
    </source>
</evidence>
<keyword evidence="1" id="KW-0812">Transmembrane</keyword>
<evidence type="ECO:0000313" key="2">
    <source>
        <dbReference type="EMBL" id="CAB4341113.1"/>
    </source>
</evidence>
<proteinExistence type="predicted"/>
<feature type="transmembrane region" description="Helical" evidence="1">
    <location>
        <begin position="48"/>
        <end position="66"/>
    </location>
</feature>